<gene>
    <name evidence="4" type="ORF">RRC373</name>
</gene>
<dbReference type="Proteomes" id="UP000000663">
    <property type="component" value="Chromosome"/>
</dbReference>
<dbReference type="NCBIfam" id="NF047446">
    <property type="entry name" value="barrel_OmpL47"/>
    <property type="match status" value="2"/>
</dbReference>
<evidence type="ECO:0000256" key="1">
    <source>
        <dbReference type="ARBA" id="ARBA00022737"/>
    </source>
</evidence>
<dbReference type="PANTHER" id="PTHR24104:SF25">
    <property type="entry name" value="PROTEIN LIN-41"/>
    <property type="match status" value="1"/>
</dbReference>
<dbReference type="Gene3D" id="2.120.10.30">
    <property type="entry name" value="TolB, C-terminal domain"/>
    <property type="match status" value="2"/>
</dbReference>
<dbReference type="CDD" id="cd14957">
    <property type="entry name" value="NHL_like_2"/>
    <property type="match status" value="1"/>
</dbReference>
<dbReference type="eggNOG" id="arCOG03561">
    <property type="taxonomic scope" value="Archaea"/>
</dbReference>
<feature type="region of interest" description="Disordered" evidence="2">
    <location>
        <begin position="482"/>
        <end position="508"/>
    </location>
</feature>
<organism evidence="4 5">
    <name type="scientific">Methanocella arvoryzae (strain DSM 22066 / NBRC 105507 / MRE50)</name>
    <dbReference type="NCBI Taxonomy" id="351160"/>
    <lineage>
        <taxon>Archaea</taxon>
        <taxon>Methanobacteriati</taxon>
        <taxon>Methanobacteriota</taxon>
        <taxon>Stenosarchaea group</taxon>
        <taxon>Methanomicrobia</taxon>
        <taxon>Methanocellales</taxon>
        <taxon>Methanocellaceae</taxon>
        <taxon>Methanocella</taxon>
    </lineage>
</organism>
<evidence type="ECO:0000313" key="4">
    <source>
        <dbReference type="EMBL" id="CAJ38088.1"/>
    </source>
</evidence>
<reference evidence="4 5" key="1">
    <citation type="journal article" date="2006" name="Science">
        <title>Genome of rice cluster I archaea -- the key methane producers in the rice rhizosphere.</title>
        <authorList>
            <person name="Erkel C."/>
            <person name="Kube M."/>
            <person name="Reinhardt R."/>
            <person name="Liesack W."/>
        </authorList>
    </citation>
    <scope>NUCLEOTIDE SEQUENCE [LARGE SCALE GENOMIC DNA]</scope>
    <source>
        <strain evidence="5">DSM 22066 / NBRC 105507 / MRE50</strain>
    </source>
</reference>
<dbReference type="OrthoDB" id="295891at2157"/>
<name>Q0W0K5_METAR</name>
<dbReference type="Gene3D" id="2.40.10.500">
    <property type="match status" value="1"/>
</dbReference>
<keyword evidence="1" id="KW-0677">Repeat</keyword>
<accession>Q0W0K5</accession>
<dbReference type="InterPro" id="IPR001258">
    <property type="entry name" value="NHL_repeat"/>
</dbReference>
<evidence type="ECO:0000313" key="5">
    <source>
        <dbReference type="Proteomes" id="UP000000663"/>
    </source>
</evidence>
<dbReference type="Gene3D" id="3.30.1920.20">
    <property type="match status" value="1"/>
</dbReference>
<dbReference type="KEGG" id="rci:RRC373"/>
<dbReference type="STRING" id="351160.RRC373"/>
<sequence>MDSTGNIYVADTINQRIQVWDKASDTWTPMGSPGTETGQFKEPYGIAVDDTGNIYVADTFNQRIQVWNKATNTWTTMGSHGDEPGQFDQTSGIAVDDTGNIYVTDTFNHRIQVWNKATNTWTTMGSHGDEPGQFDQTSGIAVDDTGNIYVTDTINHRIQVWNKATNTWTPIGSLGDEPGQFKEPYGIAVDGTGNIYVTDRVNHRIQVWNKATNTWTIMGSYGIDPGQFGMPHGIAVDDAGNIYVADTRIDRIQVWNVVDAVAGSDVFVDNTVPIVMCTPGGIPVNGWYTADIPVTLSAVDEGSGIGSILYSLDNVNWNSYTAPFTVSMEGMNTVYWNVTDNAGNSALGNIELPLDKVAPTTTASLTGTKVQDTYYSDVTVTLTATDTVSGVNYTEYRVNNGSWIRYTGPFTLNISSNVSYRSVDNAENMESVQTISFNRFISPERIIGGGTISMDTMYGRQPTPTATPVATPVTGGTIEVTVTPTPTVSSSPTPATSPSQSASPTAPEQDQSGFPVWILLLALSVIVVAAGTYFLFFRK</sequence>
<evidence type="ECO:0000256" key="3">
    <source>
        <dbReference type="SAM" id="Phobius"/>
    </source>
</evidence>
<keyword evidence="5" id="KW-1185">Reference proteome</keyword>
<feature type="compositionally biased region" description="Low complexity" evidence="2">
    <location>
        <begin position="482"/>
        <end position="507"/>
    </location>
</feature>
<dbReference type="InterPro" id="IPR011042">
    <property type="entry name" value="6-blade_b-propeller_TolB-like"/>
</dbReference>
<evidence type="ECO:0000256" key="2">
    <source>
        <dbReference type="SAM" id="MobiDB-lite"/>
    </source>
</evidence>
<dbReference type="SUPFAM" id="SSF101898">
    <property type="entry name" value="NHL repeat"/>
    <property type="match status" value="1"/>
</dbReference>
<keyword evidence="3" id="KW-1133">Transmembrane helix</keyword>
<dbReference type="EMBL" id="AM114193">
    <property type="protein sequence ID" value="CAJ38088.1"/>
    <property type="molecule type" value="Genomic_DNA"/>
</dbReference>
<dbReference type="Pfam" id="PF01436">
    <property type="entry name" value="NHL"/>
    <property type="match status" value="5"/>
</dbReference>
<dbReference type="AlphaFoldDB" id="Q0W0K5"/>
<proteinExistence type="predicted"/>
<dbReference type="GO" id="GO:0008270">
    <property type="term" value="F:zinc ion binding"/>
    <property type="evidence" value="ECO:0007669"/>
    <property type="project" value="UniProtKB-KW"/>
</dbReference>
<keyword evidence="3" id="KW-0472">Membrane</keyword>
<keyword evidence="3" id="KW-0812">Transmembrane</keyword>
<dbReference type="PATRIC" id="fig|351160.9.peg.186"/>
<dbReference type="InterPro" id="IPR058094">
    <property type="entry name" value="Ig-like_OmpL47-like"/>
</dbReference>
<protein>
    <submittedName>
        <fullName evidence="4">Uncharacterized protein</fullName>
    </submittedName>
</protein>
<dbReference type="InterPro" id="IPR050952">
    <property type="entry name" value="TRIM-NHL_E3_ligases"/>
</dbReference>
<dbReference type="PROSITE" id="PS51125">
    <property type="entry name" value="NHL"/>
    <property type="match status" value="5"/>
</dbReference>
<dbReference type="PANTHER" id="PTHR24104">
    <property type="entry name" value="E3 UBIQUITIN-PROTEIN LIGASE NHLRC1-RELATED"/>
    <property type="match status" value="1"/>
</dbReference>
<feature type="transmembrane region" description="Helical" evidence="3">
    <location>
        <begin position="514"/>
        <end position="536"/>
    </location>
</feature>